<evidence type="ECO:0000256" key="1">
    <source>
        <dbReference type="SAM" id="Phobius"/>
    </source>
</evidence>
<dbReference type="EMBL" id="JBHFAB010000012">
    <property type="protein sequence ID" value="MFC1418502.1"/>
    <property type="molecule type" value="Genomic_DNA"/>
</dbReference>
<name>A0ABV6VXR3_9ACTN</name>
<accession>A0ABV6VXR3</accession>
<keyword evidence="1" id="KW-0472">Membrane</keyword>
<keyword evidence="1" id="KW-0812">Transmembrane</keyword>
<protein>
    <submittedName>
        <fullName evidence="2">Uncharacterized protein</fullName>
    </submittedName>
</protein>
<sequence>MTASRRRNPVGEWLRSVAWPSGQAVARGLVLACGLALVGFGVSGFLGEPYLNGQRFHVLVWGAGAIVLHDGVWMPIVLLAVALLVRAVPGRVRGPLVVGLITMVTLTAIGLPAVLRENQHKGNATLLPLPYLRNWLLLMAGVGCATALGVGAAWWRGRGRGRVRGRG</sequence>
<feature type="transmembrane region" description="Helical" evidence="1">
    <location>
        <begin position="58"/>
        <end position="84"/>
    </location>
</feature>
<keyword evidence="3" id="KW-1185">Reference proteome</keyword>
<dbReference type="RefSeq" id="WP_380537296.1">
    <property type="nucleotide sequence ID" value="NZ_JBHFAB010000012.1"/>
</dbReference>
<dbReference type="Proteomes" id="UP001592531">
    <property type="component" value="Unassembled WGS sequence"/>
</dbReference>
<feature type="transmembrane region" description="Helical" evidence="1">
    <location>
        <begin position="135"/>
        <end position="155"/>
    </location>
</feature>
<comment type="caution">
    <text evidence="2">The sequence shown here is derived from an EMBL/GenBank/DDBJ whole genome shotgun (WGS) entry which is preliminary data.</text>
</comment>
<feature type="transmembrane region" description="Helical" evidence="1">
    <location>
        <begin position="96"/>
        <end position="115"/>
    </location>
</feature>
<feature type="transmembrane region" description="Helical" evidence="1">
    <location>
        <begin position="24"/>
        <end position="46"/>
    </location>
</feature>
<keyword evidence="1" id="KW-1133">Transmembrane helix</keyword>
<evidence type="ECO:0000313" key="2">
    <source>
        <dbReference type="EMBL" id="MFC1418502.1"/>
    </source>
</evidence>
<proteinExistence type="predicted"/>
<reference evidence="2 3" key="1">
    <citation type="submission" date="2024-09" db="EMBL/GenBank/DDBJ databases">
        <authorList>
            <person name="Lee S.D."/>
        </authorList>
    </citation>
    <scope>NUCLEOTIDE SEQUENCE [LARGE SCALE GENOMIC DNA]</scope>
    <source>
        <strain evidence="2 3">N8-3</strain>
    </source>
</reference>
<gene>
    <name evidence="2" type="ORF">ACEZDE_17945</name>
</gene>
<organism evidence="2 3">
    <name type="scientific">Streptacidiphilus cavernicola</name>
    <dbReference type="NCBI Taxonomy" id="3342716"/>
    <lineage>
        <taxon>Bacteria</taxon>
        <taxon>Bacillati</taxon>
        <taxon>Actinomycetota</taxon>
        <taxon>Actinomycetes</taxon>
        <taxon>Kitasatosporales</taxon>
        <taxon>Streptomycetaceae</taxon>
        <taxon>Streptacidiphilus</taxon>
    </lineage>
</organism>
<evidence type="ECO:0000313" key="3">
    <source>
        <dbReference type="Proteomes" id="UP001592531"/>
    </source>
</evidence>